<gene>
    <name evidence="2" type="ORF">V6N12_068459</name>
</gene>
<dbReference type="Proteomes" id="UP001472677">
    <property type="component" value="Unassembled WGS sequence"/>
</dbReference>
<comment type="caution">
    <text evidence="2">The sequence shown here is derived from an EMBL/GenBank/DDBJ whole genome shotgun (WGS) entry which is preliminary data.</text>
</comment>
<accession>A0ABR2FQ72</accession>
<evidence type="ECO:0000313" key="2">
    <source>
        <dbReference type="EMBL" id="KAK8584213.1"/>
    </source>
</evidence>
<reference evidence="2 3" key="1">
    <citation type="journal article" date="2024" name="G3 (Bethesda)">
        <title>Genome assembly of Hibiscus sabdariffa L. provides insights into metabolisms of medicinal natural products.</title>
        <authorList>
            <person name="Kim T."/>
        </authorList>
    </citation>
    <scope>NUCLEOTIDE SEQUENCE [LARGE SCALE GENOMIC DNA]</scope>
    <source>
        <strain evidence="2">TK-2024</strain>
        <tissue evidence="2">Old leaves</tissue>
    </source>
</reference>
<protein>
    <recommendedName>
        <fullName evidence="4">Secreted protein</fullName>
    </recommendedName>
</protein>
<feature type="transmembrane region" description="Helical" evidence="1">
    <location>
        <begin position="6"/>
        <end position="26"/>
    </location>
</feature>
<feature type="transmembrane region" description="Helical" evidence="1">
    <location>
        <begin position="47"/>
        <end position="64"/>
    </location>
</feature>
<keyword evidence="1" id="KW-1133">Transmembrane helix</keyword>
<evidence type="ECO:0000256" key="1">
    <source>
        <dbReference type="SAM" id="Phobius"/>
    </source>
</evidence>
<evidence type="ECO:0000313" key="3">
    <source>
        <dbReference type="Proteomes" id="UP001472677"/>
    </source>
</evidence>
<dbReference type="EMBL" id="JBBPBM010000005">
    <property type="protein sequence ID" value="KAK8584213.1"/>
    <property type="molecule type" value="Genomic_DNA"/>
</dbReference>
<proteinExistence type="predicted"/>
<sequence>MTRALWHLCLLKMVQCSIMAAGNGILQNQTDSEKRLWQRFKLRSRRSYFRLYCIVFIALIQSLYGRDCSFSCGDTDRRRAPMAEQYGSWHPLALGTEAL</sequence>
<keyword evidence="3" id="KW-1185">Reference proteome</keyword>
<keyword evidence="1" id="KW-0472">Membrane</keyword>
<keyword evidence="1" id="KW-0812">Transmembrane</keyword>
<organism evidence="2 3">
    <name type="scientific">Hibiscus sabdariffa</name>
    <name type="common">roselle</name>
    <dbReference type="NCBI Taxonomy" id="183260"/>
    <lineage>
        <taxon>Eukaryota</taxon>
        <taxon>Viridiplantae</taxon>
        <taxon>Streptophyta</taxon>
        <taxon>Embryophyta</taxon>
        <taxon>Tracheophyta</taxon>
        <taxon>Spermatophyta</taxon>
        <taxon>Magnoliopsida</taxon>
        <taxon>eudicotyledons</taxon>
        <taxon>Gunneridae</taxon>
        <taxon>Pentapetalae</taxon>
        <taxon>rosids</taxon>
        <taxon>malvids</taxon>
        <taxon>Malvales</taxon>
        <taxon>Malvaceae</taxon>
        <taxon>Malvoideae</taxon>
        <taxon>Hibiscus</taxon>
    </lineage>
</organism>
<evidence type="ECO:0008006" key="4">
    <source>
        <dbReference type="Google" id="ProtNLM"/>
    </source>
</evidence>
<name>A0ABR2FQ72_9ROSI</name>